<reference evidence="2" key="1">
    <citation type="journal article" date="2020" name="mSystems">
        <title>Genome- and Community-Level Interaction Insights into Carbon Utilization and Element Cycling Functions of Hydrothermarchaeota in Hydrothermal Sediment.</title>
        <authorList>
            <person name="Zhou Z."/>
            <person name="Liu Y."/>
            <person name="Xu W."/>
            <person name="Pan J."/>
            <person name="Luo Z.H."/>
            <person name="Li M."/>
        </authorList>
    </citation>
    <scope>NUCLEOTIDE SEQUENCE [LARGE SCALE GENOMIC DNA]</scope>
    <source>
        <strain evidence="2">SpSt-106</strain>
    </source>
</reference>
<proteinExistence type="predicted"/>
<keyword evidence="1" id="KW-1133">Transmembrane helix</keyword>
<keyword evidence="1" id="KW-0812">Transmembrane</keyword>
<evidence type="ECO:0000256" key="1">
    <source>
        <dbReference type="SAM" id="Phobius"/>
    </source>
</evidence>
<organism evidence="2">
    <name type="scientific">Thermodesulfobacterium geofontis</name>
    <dbReference type="NCBI Taxonomy" id="1295609"/>
    <lineage>
        <taxon>Bacteria</taxon>
        <taxon>Pseudomonadati</taxon>
        <taxon>Thermodesulfobacteriota</taxon>
        <taxon>Thermodesulfobacteria</taxon>
        <taxon>Thermodesulfobacteriales</taxon>
        <taxon>Thermodesulfobacteriaceae</taxon>
        <taxon>Thermodesulfobacterium</taxon>
    </lineage>
</organism>
<feature type="transmembrane region" description="Helical" evidence="1">
    <location>
        <begin position="135"/>
        <end position="152"/>
    </location>
</feature>
<evidence type="ECO:0008006" key="3">
    <source>
        <dbReference type="Google" id="ProtNLM"/>
    </source>
</evidence>
<comment type="caution">
    <text evidence="2">The sequence shown here is derived from an EMBL/GenBank/DDBJ whole genome shotgun (WGS) entry which is preliminary data.</text>
</comment>
<feature type="transmembrane region" description="Helical" evidence="1">
    <location>
        <begin position="12"/>
        <end position="35"/>
    </location>
</feature>
<dbReference type="AlphaFoldDB" id="A0A7V5XH23"/>
<name>A0A7V5XH23_9BACT</name>
<dbReference type="EMBL" id="DRWR01000103">
    <property type="protein sequence ID" value="HHQ16316.1"/>
    <property type="molecule type" value="Genomic_DNA"/>
</dbReference>
<evidence type="ECO:0000313" key="2">
    <source>
        <dbReference type="EMBL" id="HHQ16316.1"/>
    </source>
</evidence>
<accession>A0A7V5XH23</accession>
<sequence>MIYGFLTKDKQVLKLLLNPLGWFIFIMVGFSWYGYGYLAFGKEVFQEFLNIDIKARLISEAKDPWYVYFKHLFLNFWFCFLILFYLFWKEKSYLKEKFFNLFSKLKEDKELLFLLTISLAPIVLLSFTGKKYDKYLLWIYPFWSLLFSKIIIKKFSTSQFLKKLFLILFLANLTVLGVITYKTSTTFSDKLQDIKKEIISNHLVFWQKENPLIIFYASTPIKVLTKEEELLVFLNQGYEVISKERLTQGRLKKSFLDPYKKVVWYVYSRE</sequence>
<protein>
    <recommendedName>
        <fullName evidence="3">Glycosyltransferase RgtA/B/C/D-like domain-containing protein</fullName>
    </recommendedName>
</protein>
<feature type="transmembrane region" description="Helical" evidence="1">
    <location>
        <begin position="164"/>
        <end position="181"/>
    </location>
</feature>
<feature type="transmembrane region" description="Helical" evidence="1">
    <location>
        <begin position="65"/>
        <end position="88"/>
    </location>
</feature>
<gene>
    <name evidence="2" type="ORF">ENM15_05845</name>
</gene>
<keyword evidence="1" id="KW-0472">Membrane</keyword>
<feature type="transmembrane region" description="Helical" evidence="1">
    <location>
        <begin position="111"/>
        <end position="129"/>
    </location>
</feature>